<reference evidence="3" key="1">
    <citation type="submission" date="2018-12" db="EMBL/GenBank/DDBJ databases">
        <title>Complete genome sequence of Roseovarius sp. MME-070.</title>
        <authorList>
            <person name="Nam Y.-D."/>
            <person name="Kang J."/>
            <person name="Chung W.-H."/>
            <person name="Park Y.S."/>
        </authorList>
    </citation>
    <scope>NUCLEOTIDE SEQUENCE [LARGE SCALE GENOMIC DNA]</scope>
    <source>
        <strain evidence="3">MME-070</strain>
    </source>
</reference>
<dbReference type="EMBL" id="CP034348">
    <property type="protein sequence ID" value="QGX99379.1"/>
    <property type="molecule type" value="Genomic_DNA"/>
</dbReference>
<dbReference type="RefSeq" id="WP_157708061.1">
    <property type="nucleotide sequence ID" value="NZ_CP034348.1"/>
</dbReference>
<dbReference type="PROSITE" id="PS00061">
    <property type="entry name" value="ADH_SHORT"/>
    <property type="match status" value="1"/>
</dbReference>
<evidence type="ECO:0000313" key="2">
    <source>
        <dbReference type="EMBL" id="QGX99379.1"/>
    </source>
</evidence>
<comment type="similarity">
    <text evidence="1">Belongs to the short-chain dehydrogenases/reductases (SDR) family.</text>
</comment>
<evidence type="ECO:0000313" key="3">
    <source>
        <dbReference type="Proteomes" id="UP000428330"/>
    </source>
</evidence>
<dbReference type="PANTHER" id="PTHR42760:SF40">
    <property type="entry name" value="3-OXOACYL-[ACYL-CARRIER-PROTEIN] REDUCTASE, CHLOROPLASTIC"/>
    <property type="match status" value="1"/>
</dbReference>
<name>A0A6I6IQL4_9RHOB</name>
<dbReference type="OrthoDB" id="9804774at2"/>
<dbReference type="FunFam" id="3.40.50.720:FF:000084">
    <property type="entry name" value="Short-chain dehydrogenase reductase"/>
    <property type="match status" value="1"/>
</dbReference>
<dbReference type="PRINTS" id="PR00080">
    <property type="entry name" value="SDRFAMILY"/>
</dbReference>
<dbReference type="GO" id="GO:0016616">
    <property type="term" value="F:oxidoreductase activity, acting on the CH-OH group of donors, NAD or NADP as acceptor"/>
    <property type="evidence" value="ECO:0007669"/>
    <property type="project" value="TreeGrafter"/>
</dbReference>
<dbReference type="NCBIfam" id="NF009466">
    <property type="entry name" value="PRK12826.1-2"/>
    <property type="match status" value="1"/>
</dbReference>
<dbReference type="AlphaFoldDB" id="A0A6I6IQL4"/>
<dbReference type="PRINTS" id="PR00081">
    <property type="entry name" value="GDHRDH"/>
</dbReference>
<keyword evidence="3" id="KW-1185">Reference proteome</keyword>
<dbReference type="GO" id="GO:0030497">
    <property type="term" value="P:fatty acid elongation"/>
    <property type="evidence" value="ECO:0007669"/>
    <property type="project" value="TreeGrafter"/>
</dbReference>
<dbReference type="Pfam" id="PF13561">
    <property type="entry name" value="adh_short_C2"/>
    <property type="match status" value="1"/>
</dbReference>
<organism evidence="2 3">
    <name type="scientific">Roseovarius faecimaris</name>
    <dbReference type="NCBI Taxonomy" id="2494550"/>
    <lineage>
        <taxon>Bacteria</taxon>
        <taxon>Pseudomonadati</taxon>
        <taxon>Pseudomonadota</taxon>
        <taxon>Alphaproteobacteria</taxon>
        <taxon>Rhodobacterales</taxon>
        <taxon>Roseobacteraceae</taxon>
        <taxon>Roseovarius</taxon>
    </lineage>
</organism>
<dbReference type="SUPFAM" id="SSF51735">
    <property type="entry name" value="NAD(P)-binding Rossmann-fold domains"/>
    <property type="match status" value="1"/>
</dbReference>
<accession>A0A6I6IQL4</accession>
<gene>
    <name evidence="2" type="ORF">EI983_14350</name>
</gene>
<dbReference type="Proteomes" id="UP000428330">
    <property type="component" value="Chromosome"/>
</dbReference>
<proteinExistence type="inferred from homology"/>
<dbReference type="PANTHER" id="PTHR42760">
    <property type="entry name" value="SHORT-CHAIN DEHYDROGENASES/REDUCTASES FAMILY MEMBER"/>
    <property type="match status" value="1"/>
</dbReference>
<sequence length="254" mass="26775">MSRRVLITGAGSGIGLTLARRFAAEGDRVALCDARADAIAKVQAEHPDFLARQADVIDEAQMDAFLSEVETEWGGVDVVCANAGTGGPAGRIEDMTYDDWKDCVAVNLFGTFLTCRWAARLMRAQGHGLIILTTSTAGLFGYPLRSPYATAKWGLVGLTKTLAGELGSAGVRVNAIAPGAVEGDRMERVLANESAASGRPIEELRQTYVKGVSLKTWVSADDLADMALFLASSAASKISGQIMAVDGHTESLVP</sequence>
<dbReference type="InterPro" id="IPR002347">
    <property type="entry name" value="SDR_fam"/>
</dbReference>
<dbReference type="Gene3D" id="3.40.50.720">
    <property type="entry name" value="NAD(P)-binding Rossmann-like Domain"/>
    <property type="match status" value="1"/>
</dbReference>
<protein>
    <submittedName>
        <fullName evidence="2">SDR family oxidoreductase</fullName>
    </submittedName>
</protein>
<dbReference type="CDD" id="cd05233">
    <property type="entry name" value="SDR_c"/>
    <property type="match status" value="1"/>
</dbReference>
<dbReference type="KEGG" id="rom:EI983_14350"/>
<dbReference type="InterPro" id="IPR020904">
    <property type="entry name" value="Sc_DH/Rdtase_CS"/>
</dbReference>
<dbReference type="InterPro" id="IPR036291">
    <property type="entry name" value="NAD(P)-bd_dom_sf"/>
</dbReference>
<evidence type="ECO:0000256" key="1">
    <source>
        <dbReference type="ARBA" id="ARBA00006484"/>
    </source>
</evidence>